<dbReference type="InterPro" id="IPR003018">
    <property type="entry name" value="GAF"/>
</dbReference>
<dbReference type="InterPro" id="IPR035965">
    <property type="entry name" value="PAS-like_dom_sf"/>
</dbReference>
<dbReference type="Pfam" id="PF04967">
    <property type="entry name" value="HTH_10"/>
    <property type="match status" value="1"/>
</dbReference>
<dbReference type="Pfam" id="PF15915">
    <property type="entry name" value="BAT"/>
    <property type="match status" value="1"/>
</dbReference>
<dbReference type="Pfam" id="PF00072">
    <property type="entry name" value="Response_reg"/>
    <property type="match status" value="1"/>
</dbReference>
<organism evidence="12 13">
    <name type="scientific">Natrarchaeobaculum sulfurireducens</name>
    <dbReference type="NCBI Taxonomy" id="2044521"/>
    <lineage>
        <taxon>Archaea</taxon>
        <taxon>Methanobacteriati</taxon>
        <taxon>Methanobacteriota</taxon>
        <taxon>Stenosarchaea group</taxon>
        <taxon>Halobacteria</taxon>
        <taxon>Halobacteriales</taxon>
        <taxon>Natrialbaceae</taxon>
        <taxon>Natrarchaeobaculum</taxon>
    </lineage>
</organism>
<dbReference type="NCBIfam" id="TIGR00229">
    <property type="entry name" value="sensory_box"/>
    <property type="match status" value="1"/>
</dbReference>
<keyword evidence="2" id="KW-0288">FMN</keyword>
<feature type="domain" description="PAC" evidence="11">
    <location>
        <begin position="210"/>
        <end position="262"/>
    </location>
</feature>
<dbReference type="InterPro" id="IPR013324">
    <property type="entry name" value="RNA_pol_sigma_r3/r4-like"/>
</dbReference>
<dbReference type="InterPro" id="IPR007050">
    <property type="entry name" value="HTH_bacterioopsin"/>
</dbReference>
<evidence type="ECO:0000256" key="5">
    <source>
        <dbReference type="ARBA" id="ARBA00022991"/>
    </source>
</evidence>
<dbReference type="InterPro" id="IPR001610">
    <property type="entry name" value="PAC"/>
</dbReference>
<dbReference type="SMART" id="SM00086">
    <property type="entry name" value="PAC"/>
    <property type="match status" value="1"/>
</dbReference>
<dbReference type="EMBL" id="CP027033">
    <property type="protein sequence ID" value="AXR80599.1"/>
    <property type="molecule type" value="Genomic_DNA"/>
</dbReference>
<dbReference type="PROSITE" id="PS50112">
    <property type="entry name" value="PAS"/>
    <property type="match status" value="1"/>
</dbReference>
<dbReference type="InterPro" id="IPR031803">
    <property type="entry name" value="BAT_GAF/HTH-assoc"/>
</dbReference>
<dbReference type="Gene3D" id="3.40.50.2300">
    <property type="match status" value="1"/>
</dbReference>
<dbReference type="InterPro" id="IPR000700">
    <property type="entry name" value="PAS-assoc_C"/>
</dbReference>
<dbReference type="InterPro" id="IPR029016">
    <property type="entry name" value="GAF-like_dom_sf"/>
</dbReference>
<dbReference type="Gene3D" id="3.30.450.40">
    <property type="match status" value="1"/>
</dbReference>
<evidence type="ECO:0000256" key="4">
    <source>
        <dbReference type="ARBA" id="ARBA00022777"/>
    </source>
</evidence>
<protein>
    <submittedName>
        <fullName evidence="12">Diguanylate cyclase/phosphodiesterase with PAS/PAC sensor</fullName>
    </submittedName>
</protein>
<dbReference type="SUPFAM" id="SSF88659">
    <property type="entry name" value="Sigma3 and sigma4 domains of RNA polymerase sigma factors"/>
    <property type="match status" value="1"/>
</dbReference>
<dbReference type="AlphaFoldDB" id="A0A346PM54"/>
<evidence type="ECO:0000313" key="12">
    <source>
        <dbReference type="EMBL" id="AXR80599.1"/>
    </source>
</evidence>
<gene>
    <name evidence="12" type="ORF">AArcMg_0576</name>
</gene>
<feature type="domain" description="PAS" evidence="10">
    <location>
        <begin position="134"/>
        <end position="207"/>
    </location>
</feature>
<evidence type="ECO:0000259" key="9">
    <source>
        <dbReference type="PROSITE" id="PS50110"/>
    </source>
</evidence>
<dbReference type="PROSITE" id="PS50113">
    <property type="entry name" value="PAC"/>
    <property type="match status" value="1"/>
</dbReference>
<dbReference type="InterPro" id="IPR000014">
    <property type="entry name" value="PAS"/>
</dbReference>
<dbReference type="OrthoDB" id="106505at2157"/>
<dbReference type="PANTHER" id="PTHR47429">
    <property type="entry name" value="PROTEIN TWIN LOV 1"/>
    <property type="match status" value="1"/>
</dbReference>
<evidence type="ECO:0000256" key="6">
    <source>
        <dbReference type="ARBA" id="ARBA00023015"/>
    </source>
</evidence>
<dbReference type="Gene3D" id="3.30.450.20">
    <property type="entry name" value="PAS domain"/>
    <property type="match status" value="1"/>
</dbReference>
<sequence length="666" mass="72508">MRDGRILVVHPEDGSGPIERALEEAGYLVTVVERATTAVARVSSGEFDCVVSGYELPGDDGVALLEAIREVDPTLPTIMYTADDAVADDAFECGIDRFVTRNGAASLDRLIGEVTAVTSETTDPPQDVSDHEPDPEAIVRAIDDAPIGISLSHASLPDDPLVYINDAWEDITGYDRQHALGRNPRFLQGPATDAETVEAIGNAIGNDVPITVEVQNYRRDGTPFWNELTVAPVRDDDGEVTHYVGFQNDVTDRKTAETIVEERTAKLAEERRALRRLLEHVHGLLNEITDVLVTERDRRVIAQRVCDEIATVGTYPACWFGSTTPTGDALVLEASTGLSETVDSQLELTTLPAPVEDVLESGEPGACRVGECTSEILGPATVGARRLAVVPVAYGHKRYGLLGVYGDRGETLDRREQQLFASIGRMVGSRLNAIQTQELLTADRVTEIEVEIRDEQFPLSAVAGELEGPVEYVGLTHTPDSASCELFCTTTADTSSVDLSALAFVDDVRRITDTGAGTTFALTVESASPFRDLAEYGASISELIAHPRRVVLTLELSPSDEVRSILDVLKAQYDQVTLRSRTERETRTRTVLDCSAMLEERLTDRQQAALEAAQLNGYFEWPRPADGAEIAETMGITRQTFHQHLRAAERKLVETYVGTGSNGQVS</sequence>
<evidence type="ECO:0000259" key="10">
    <source>
        <dbReference type="PROSITE" id="PS50112"/>
    </source>
</evidence>
<dbReference type="KEGG" id="nag:AArcMg_0576"/>
<dbReference type="GO" id="GO:0016301">
    <property type="term" value="F:kinase activity"/>
    <property type="evidence" value="ECO:0007669"/>
    <property type="project" value="UniProtKB-KW"/>
</dbReference>
<dbReference type="InterPro" id="IPR011006">
    <property type="entry name" value="CheY-like_superfamily"/>
</dbReference>
<dbReference type="PANTHER" id="PTHR47429:SF2">
    <property type="entry name" value="PROTEIN TWIN LOV 1"/>
    <property type="match status" value="1"/>
</dbReference>
<keyword evidence="13" id="KW-1185">Reference proteome</keyword>
<keyword evidence="7" id="KW-0804">Transcription</keyword>
<dbReference type="CDD" id="cd00130">
    <property type="entry name" value="PAS"/>
    <property type="match status" value="1"/>
</dbReference>
<dbReference type="SUPFAM" id="SSF55781">
    <property type="entry name" value="GAF domain-like"/>
    <property type="match status" value="1"/>
</dbReference>
<evidence type="ECO:0000256" key="1">
    <source>
        <dbReference type="ARBA" id="ARBA00022630"/>
    </source>
</evidence>
<keyword evidence="4" id="KW-0418">Kinase</keyword>
<evidence type="ECO:0000256" key="3">
    <source>
        <dbReference type="ARBA" id="ARBA00022679"/>
    </source>
</evidence>
<dbReference type="PROSITE" id="PS50110">
    <property type="entry name" value="RESPONSE_REGULATORY"/>
    <property type="match status" value="1"/>
</dbReference>
<name>A0A346PM54_9EURY</name>
<keyword evidence="3" id="KW-0808">Transferase</keyword>
<proteinExistence type="predicted"/>
<reference evidence="13" key="1">
    <citation type="submission" date="2018-02" db="EMBL/GenBank/DDBJ databases">
        <title>Phenotypic and genomic properties of facultatively anaerobic sulfur-reducing natronoarchaea from hypersaline soda lakes.</title>
        <authorList>
            <person name="Sorokin D.Y."/>
            <person name="Kublanov I.V."/>
            <person name="Roman P."/>
            <person name="Sinninghe Damste J.S."/>
            <person name="Golyshin P.N."/>
            <person name="Rojo D."/>
            <person name="Ciordia S."/>
            <person name="Mena M.D.C."/>
            <person name="Ferrer M."/>
            <person name="Messina E."/>
            <person name="Smedile F."/>
            <person name="La Spada G."/>
            <person name="La Cono V."/>
            <person name="Yakimov M.M."/>
        </authorList>
    </citation>
    <scope>NUCLEOTIDE SEQUENCE [LARGE SCALE GENOMIC DNA]</scope>
    <source>
        <strain evidence="13">AArc-Mg</strain>
    </source>
</reference>
<accession>A0A346PM54</accession>
<dbReference type="SUPFAM" id="SSF52172">
    <property type="entry name" value="CheY-like"/>
    <property type="match status" value="1"/>
</dbReference>
<dbReference type="CDD" id="cd00156">
    <property type="entry name" value="REC"/>
    <property type="match status" value="1"/>
</dbReference>
<evidence type="ECO:0000313" key="13">
    <source>
        <dbReference type="Proteomes" id="UP000258613"/>
    </source>
</evidence>
<keyword evidence="6" id="KW-0805">Transcription regulation</keyword>
<evidence type="ECO:0000256" key="8">
    <source>
        <dbReference type="PROSITE-ProRule" id="PRU00169"/>
    </source>
</evidence>
<keyword evidence="5" id="KW-0157">Chromophore</keyword>
<dbReference type="Proteomes" id="UP000258613">
    <property type="component" value="Chromosome"/>
</dbReference>
<dbReference type="Pfam" id="PF13185">
    <property type="entry name" value="GAF_2"/>
    <property type="match status" value="1"/>
</dbReference>
<evidence type="ECO:0000259" key="11">
    <source>
        <dbReference type="PROSITE" id="PS50113"/>
    </source>
</evidence>
<evidence type="ECO:0000256" key="7">
    <source>
        <dbReference type="ARBA" id="ARBA00023163"/>
    </source>
</evidence>
<keyword evidence="1" id="KW-0285">Flavoprotein</keyword>
<dbReference type="SUPFAM" id="SSF55785">
    <property type="entry name" value="PYP-like sensor domain (PAS domain)"/>
    <property type="match status" value="1"/>
</dbReference>
<comment type="caution">
    <text evidence="8">Lacks conserved residue(s) required for the propagation of feature annotation.</text>
</comment>
<dbReference type="InterPro" id="IPR001789">
    <property type="entry name" value="Sig_transdc_resp-reg_receiver"/>
</dbReference>
<dbReference type="GO" id="GO:0000160">
    <property type="term" value="P:phosphorelay signal transduction system"/>
    <property type="evidence" value="ECO:0007669"/>
    <property type="project" value="InterPro"/>
</dbReference>
<dbReference type="RefSeq" id="WP_117367345.1">
    <property type="nucleotide sequence ID" value="NZ_CP027033.1"/>
</dbReference>
<feature type="domain" description="Response regulatory" evidence="9">
    <location>
        <begin position="5"/>
        <end position="116"/>
    </location>
</feature>
<dbReference type="Pfam" id="PF13426">
    <property type="entry name" value="PAS_9"/>
    <property type="match status" value="1"/>
</dbReference>
<dbReference type="SMART" id="SM00448">
    <property type="entry name" value="REC"/>
    <property type="match status" value="1"/>
</dbReference>
<dbReference type="GeneID" id="37641057"/>
<evidence type="ECO:0000256" key="2">
    <source>
        <dbReference type="ARBA" id="ARBA00022643"/>
    </source>
</evidence>